<dbReference type="InterPro" id="IPR029058">
    <property type="entry name" value="AB_hydrolase_fold"/>
</dbReference>
<evidence type="ECO:0000313" key="2">
    <source>
        <dbReference type="EMBL" id="OYO24470.1"/>
    </source>
</evidence>
<gene>
    <name evidence="2" type="ORF">CGZ93_03525</name>
</gene>
<dbReference type="SUPFAM" id="SSF53474">
    <property type="entry name" value="alpha/beta-Hydrolases"/>
    <property type="match status" value="1"/>
</dbReference>
<sequence length="369" mass="39848">MAGGPAMSQPRPGRRLLRAAVAVGVLLGTVVLAPRGSSLVASPAPQPAPAPAGAPAEEATTNTLGSRGPDGAEVENPTAAELSSRPSLRTTLVRDKVMSYCANGSLDDPPSRVRRVVLVIHGNDRQPCGMASSVLAGASREQRRTTLVIAPRFANLEDQVDRDKQLYWTFYGWSQGDDSVNPGTQLSSYAVLDEFARRLAPRPLVVAGFSGGGQFVNRYAAGSANEPLRFVIANPSSYLYFNRARPGTSPAELERCPGFNDYRYGLDRLNRYMSQTGAPGLSARYGRRQIVYLLGTEDRDPRSSSMDKSCGANAQGPNRLDRGKRYWAYLPTVFGEEITKRQRLHLVPGVAHDPVGMFGAIPAQQALFD</sequence>
<name>A0A255H9I1_9ACTN</name>
<evidence type="ECO:0008006" key="4">
    <source>
        <dbReference type="Google" id="ProtNLM"/>
    </source>
</evidence>
<proteinExistence type="predicted"/>
<dbReference type="AlphaFoldDB" id="A0A255H9I1"/>
<comment type="caution">
    <text evidence="2">The sequence shown here is derived from an EMBL/GenBank/DDBJ whole genome shotgun (WGS) entry which is preliminary data.</text>
</comment>
<organism evidence="2 3">
    <name type="scientific">Enemella dayhoffiae</name>
    <dbReference type="NCBI Taxonomy" id="2016507"/>
    <lineage>
        <taxon>Bacteria</taxon>
        <taxon>Bacillati</taxon>
        <taxon>Actinomycetota</taxon>
        <taxon>Actinomycetes</taxon>
        <taxon>Propionibacteriales</taxon>
        <taxon>Propionibacteriaceae</taxon>
        <taxon>Enemella</taxon>
    </lineage>
</organism>
<evidence type="ECO:0000256" key="1">
    <source>
        <dbReference type="SAM" id="MobiDB-lite"/>
    </source>
</evidence>
<accession>A0A255H9I1</accession>
<protein>
    <recommendedName>
        <fullName evidence="4">Alpha/beta hydrolase</fullName>
    </recommendedName>
</protein>
<keyword evidence="3" id="KW-1185">Reference proteome</keyword>
<dbReference type="Gene3D" id="3.40.50.1820">
    <property type="entry name" value="alpha/beta hydrolase"/>
    <property type="match status" value="1"/>
</dbReference>
<dbReference type="PANTHER" id="PTHR35560:SF3">
    <property type="entry name" value="PEPTIDASE S9 PROLYL OLIGOPEPTIDASE CATALYTIC DOMAIN-CONTAINING PROTEIN"/>
    <property type="match status" value="1"/>
</dbReference>
<dbReference type="Proteomes" id="UP000216311">
    <property type="component" value="Unassembled WGS sequence"/>
</dbReference>
<dbReference type="EMBL" id="NMVQ01000003">
    <property type="protein sequence ID" value="OYO24470.1"/>
    <property type="molecule type" value="Genomic_DNA"/>
</dbReference>
<feature type="region of interest" description="Disordered" evidence="1">
    <location>
        <begin position="39"/>
        <end position="87"/>
    </location>
</feature>
<dbReference type="PANTHER" id="PTHR35560">
    <property type="entry name" value="BLL0132 PROTEIN"/>
    <property type="match status" value="1"/>
</dbReference>
<evidence type="ECO:0000313" key="3">
    <source>
        <dbReference type="Proteomes" id="UP000216311"/>
    </source>
</evidence>
<reference evidence="2 3" key="1">
    <citation type="submission" date="2017-07" db="EMBL/GenBank/DDBJ databases">
        <title>Draft whole genome sequences of clinical Proprionibacteriaceae strains.</title>
        <authorList>
            <person name="Bernier A.-M."/>
            <person name="Bernard K."/>
            <person name="Domingo M.-C."/>
        </authorList>
    </citation>
    <scope>NUCLEOTIDE SEQUENCE [LARGE SCALE GENOMIC DNA]</scope>
    <source>
        <strain evidence="2 3">NML 130396</strain>
    </source>
</reference>